<evidence type="ECO:0000259" key="7">
    <source>
        <dbReference type="PROSITE" id="PS50815"/>
    </source>
</evidence>
<organism evidence="8 9">
    <name type="scientific">Cichlidogyrus casuarinus</name>
    <dbReference type="NCBI Taxonomy" id="1844966"/>
    <lineage>
        <taxon>Eukaryota</taxon>
        <taxon>Metazoa</taxon>
        <taxon>Spiralia</taxon>
        <taxon>Lophotrochozoa</taxon>
        <taxon>Platyhelminthes</taxon>
        <taxon>Monogenea</taxon>
        <taxon>Monopisthocotylea</taxon>
        <taxon>Dactylogyridea</taxon>
        <taxon>Ancyrocephalidae</taxon>
        <taxon>Cichlidogyrus</taxon>
    </lineage>
</organism>
<dbReference type="EMBL" id="JBJKFK010003152">
    <property type="protein sequence ID" value="KAL3310202.1"/>
    <property type="molecule type" value="Genomic_DNA"/>
</dbReference>
<feature type="region of interest" description="Disordered" evidence="6">
    <location>
        <begin position="148"/>
        <end position="176"/>
    </location>
</feature>
<proteinExistence type="predicted"/>
<comment type="subcellular location">
    <subcellularLocation>
        <location evidence="2">Chromosome</location>
    </subcellularLocation>
    <subcellularLocation>
        <location evidence="1">Nucleus</location>
    </subcellularLocation>
</comment>
<dbReference type="Gene3D" id="3.30.900.10">
    <property type="entry name" value="HORMA domain"/>
    <property type="match status" value="1"/>
</dbReference>
<dbReference type="Proteomes" id="UP001626550">
    <property type="component" value="Unassembled WGS sequence"/>
</dbReference>
<dbReference type="InterPro" id="IPR036570">
    <property type="entry name" value="HORMA_dom_sf"/>
</dbReference>
<dbReference type="InterPro" id="IPR003511">
    <property type="entry name" value="HORMA_dom"/>
</dbReference>
<gene>
    <name evidence="8" type="primary">HORMAD1</name>
    <name evidence="8" type="ORF">Ciccas_011235</name>
</gene>
<evidence type="ECO:0000256" key="3">
    <source>
        <dbReference type="ARBA" id="ARBA00022454"/>
    </source>
</evidence>
<keyword evidence="4" id="KW-0539">Nucleus</keyword>
<dbReference type="GO" id="GO:0051321">
    <property type="term" value="P:meiotic cell cycle"/>
    <property type="evidence" value="ECO:0007669"/>
    <property type="project" value="UniProtKB-KW"/>
</dbReference>
<dbReference type="Pfam" id="PF02301">
    <property type="entry name" value="HORMA"/>
    <property type="match status" value="1"/>
</dbReference>
<feature type="non-terminal residue" evidence="8">
    <location>
        <position position="1"/>
    </location>
</feature>
<dbReference type="GO" id="GO:0005634">
    <property type="term" value="C:nucleus"/>
    <property type="evidence" value="ECO:0007669"/>
    <property type="project" value="UniProtKB-SubCell"/>
</dbReference>
<dbReference type="PROSITE" id="PS50815">
    <property type="entry name" value="HORMA"/>
    <property type="match status" value="1"/>
</dbReference>
<sequence>VKQIAFVLYPKGKDIDAAVEVYIFNFAYNCDDIILSLNQMNLSNGTNSTFSFDEHNSECWKDEIVAALNAIKTTETTLKPLPRDLMFTMKINFIEYLPEDFVLPGFTDCDAERRIKFEREKSNIRLGPPIKTKFHSVKILMQTEAGMVDRESNNEPVPQIDSGNCSPIDEEQEGSKERANKQELVINCPCGSEEEDFLMVTCAECGYLQHGPCFNFFKHNAILQKRFCTECADVMHSFILIRFS</sequence>
<evidence type="ECO:0000313" key="8">
    <source>
        <dbReference type="EMBL" id="KAL3310202.1"/>
    </source>
</evidence>
<dbReference type="PANTHER" id="PTHR48225">
    <property type="entry name" value="HORMA DOMAIN-CONTAINING PROTEIN 1"/>
    <property type="match status" value="1"/>
</dbReference>
<feature type="domain" description="HORMA" evidence="7">
    <location>
        <begin position="1"/>
        <end position="141"/>
    </location>
</feature>
<evidence type="ECO:0000256" key="4">
    <source>
        <dbReference type="ARBA" id="ARBA00023242"/>
    </source>
</evidence>
<evidence type="ECO:0000313" key="9">
    <source>
        <dbReference type="Proteomes" id="UP001626550"/>
    </source>
</evidence>
<protein>
    <submittedName>
        <fullName evidence="8">HORMA domain-containing protein 1</fullName>
    </submittedName>
</protein>
<keyword evidence="3" id="KW-0158">Chromosome</keyword>
<comment type="caution">
    <text evidence="8">The sequence shown here is derived from an EMBL/GenBank/DDBJ whole genome shotgun (WGS) entry which is preliminary data.</text>
</comment>
<dbReference type="InterPro" id="IPR011011">
    <property type="entry name" value="Znf_FYVE_PHD"/>
</dbReference>
<dbReference type="InterPro" id="IPR051294">
    <property type="entry name" value="HORMA_MeioticProgression"/>
</dbReference>
<keyword evidence="5" id="KW-0469">Meiosis</keyword>
<dbReference type="InterPro" id="IPR013083">
    <property type="entry name" value="Znf_RING/FYVE/PHD"/>
</dbReference>
<dbReference type="GO" id="GO:0005694">
    <property type="term" value="C:chromosome"/>
    <property type="evidence" value="ECO:0007669"/>
    <property type="project" value="UniProtKB-SubCell"/>
</dbReference>
<reference evidence="8 9" key="1">
    <citation type="submission" date="2024-11" db="EMBL/GenBank/DDBJ databases">
        <title>Adaptive evolution of stress response genes in parasites aligns with host niche diversity.</title>
        <authorList>
            <person name="Hahn C."/>
            <person name="Resl P."/>
        </authorList>
    </citation>
    <scope>NUCLEOTIDE SEQUENCE [LARGE SCALE GENOMIC DNA]</scope>
    <source>
        <strain evidence="8">EGGRZ-B1_66</strain>
        <tissue evidence="8">Body</tissue>
    </source>
</reference>
<keyword evidence="9" id="KW-1185">Reference proteome</keyword>
<accession>A0ABD2PRU3</accession>
<dbReference type="Gene3D" id="3.30.40.10">
    <property type="entry name" value="Zinc/RING finger domain, C3HC4 (zinc finger)"/>
    <property type="match status" value="1"/>
</dbReference>
<evidence type="ECO:0000256" key="2">
    <source>
        <dbReference type="ARBA" id="ARBA00004286"/>
    </source>
</evidence>
<dbReference type="PANTHER" id="PTHR48225:SF7">
    <property type="entry name" value="MEIOSIS-SPECIFIC PROTEIN HOP1"/>
    <property type="match status" value="1"/>
</dbReference>
<dbReference type="AlphaFoldDB" id="A0ABD2PRU3"/>
<evidence type="ECO:0000256" key="1">
    <source>
        <dbReference type="ARBA" id="ARBA00004123"/>
    </source>
</evidence>
<evidence type="ECO:0000256" key="5">
    <source>
        <dbReference type="ARBA" id="ARBA00023254"/>
    </source>
</evidence>
<dbReference type="SUPFAM" id="SSF57903">
    <property type="entry name" value="FYVE/PHD zinc finger"/>
    <property type="match status" value="1"/>
</dbReference>
<evidence type="ECO:0000256" key="6">
    <source>
        <dbReference type="SAM" id="MobiDB-lite"/>
    </source>
</evidence>
<name>A0ABD2PRU3_9PLAT</name>
<dbReference type="SUPFAM" id="SSF56019">
    <property type="entry name" value="The spindle assembly checkpoint protein mad2"/>
    <property type="match status" value="1"/>
</dbReference>